<dbReference type="Proteomes" id="UP000297635">
    <property type="component" value="Unassembled WGS sequence"/>
</dbReference>
<dbReference type="GeneID" id="82150793"/>
<keyword evidence="3" id="KW-1185">Reference proteome</keyword>
<proteinExistence type="predicted"/>
<evidence type="ECO:0000313" key="2">
    <source>
        <dbReference type="EMBL" id="TGG36828.1"/>
    </source>
</evidence>
<name>A0A4Z0V4J6_9BACT</name>
<dbReference type="InterPro" id="IPR027828">
    <property type="entry name" value="DUF4465"/>
</dbReference>
<sequence>MKLNFGFLIYGAAFLTAAMFTACSDDDDQVLPVYTITTVSFDKVPESMIAVDEYGSNYYSSYDGEQVKSGYMARIGETDTYVQFPVNYLWQEWVPGNPWMYEFYNGGFVVSDFTNMTGADYTNQCSVYNQSGGHNDANFIVANGYSVANGSSVSYDKCAKIYLTDKTGYQVVASDPDQPVSGEAHYGTFNSVWVCNTTYSYLAMKDGNGIAHALKDDNGWFKVVFVAMDKNCKPTGKTVSYYLANFDASKTKESGLDNEIRTGWNKVDLSGLGDNVCTVAIDFEGSDVGAYGINTPAYVALDDLEIKVNE</sequence>
<reference evidence="2 3" key="1">
    <citation type="submission" date="2019-02" db="EMBL/GenBank/DDBJ databases">
        <title>Isolation and identification of novel species under the genus Muribaculum.</title>
        <authorList>
            <person name="Miyake S."/>
            <person name="Ding Y."/>
            <person name="Low A."/>
            <person name="Soh M."/>
            <person name="Seedorf H."/>
        </authorList>
    </citation>
    <scope>NUCLEOTIDE SEQUENCE [LARGE SCALE GENOMIC DNA]</scope>
    <source>
        <strain evidence="2 3">TLL-A3</strain>
    </source>
</reference>
<protein>
    <submittedName>
        <fullName evidence="2">DUF4465 domain-containing protein</fullName>
    </submittedName>
</protein>
<organism evidence="2 3">
    <name type="scientific">Duncaniella freteri</name>
    <dbReference type="NCBI Taxonomy" id="2530391"/>
    <lineage>
        <taxon>Bacteria</taxon>
        <taxon>Pseudomonadati</taxon>
        <taxon>Bacteroidota</taxon>
        <taxon>Bacteroidia</taxon>
        <taxon>Bacteroidales</taxon>
        <taxon>Muribaculaceae</taxon>
        <taxon>Duncaniella</taxon>
    </lineage>
</organism>
<evidence type="ECO:0000313" key="3">
    <source>
        <dbReference type="Proteomes" id="UP000297635"/>
    </source>
</evidence>
<feature type="signal peptide" evidence="1">
    <location>
        <begin position="1"/>
        <end position="24"/>
    </location>
</feature>
<dbReference type="Pfam" id="PF14717">
    <property type="entry name" value="DUF4465"/>
    <property type="match status" value="1"/>
</dbReference>
<feature type="chain" id="PRO_5021240526" evidence="1">
    <location>
        <begin position="25"/>
        <end position="310"/>
    </location>
</feature>
<dbReference type="AlphaFoldDB" id="A0A4Z0V4J6"/>
<dbReference type="Gene3D" id="2.60.120.1350">
    <property type="entry name" value="Protein of unknown function DUF4465"/>
    <property type="match status" value="1"/>
</dbReference>
<keyword evidence="1" id="KW-0732">Signal</keyword>
<dbReference type="EMBL" id="SJSA01000002">
    <property type="protein sequence ID" value="TGG36828.1"/>
    <property type="molecule type" value="Genomic_DNA"/>
</dbReference>
<gene>
    <name evidence="2" type="ORF">EZ315_13425</name>
</gene>
<dbReference type="PROSITE" id="PS51257">
    <property type="entry name" value="PROKAR_LIPOPROTEIN"/>
    <property type="match status" value="1"/>
</dbReference>
<dbReference type="RefSeq" id="WP_135472537.1">
    <property type="nucleotide sequence ID" value="NZ_CASJDB010000032.1"/>
</dbReference>
<comment type="caution">
    <text evidence="2">The sequence shown here is derived from an EMBL/GenBank/DDBJ whole genome shotgun (WGS) entry which is preliminary data.</text>
</comment>
<evidence type="ECO:0000256" key="1">
    <source>
        <dbReference type="SAM" id="SignalP"/>
    </source>
</evidence>
<accession>A0A4Z0V4J6</accession>